<evidence type="ECO:0000313" key="3">
    <source>
        <dbReference type="EMBL" id="MFD2096851.1"/>
    </source>
</evidence>
<organism evidence="3 4">
    <name type="scientific">Corallincola platygyrae</name>
    <dbReference type="NCBI Taxonomy" id="1193278"/>
    <lineage>
        <taxon>Bacteria</taxon>
        <taxon>Pseudomonadati</taxon>
        <taxon>Pseudomonadota</taxon>
        <taxon>Gammaproteobacteria</taxon>
        <taxon>Alteromonadales</taxon>
        <taxon>Psychromonadaceae</taxon>
        <taxon>Corallincola</taxon>
    </lineage>
</organism>
<keyword evidence="4" id="KW-1185">Reference proteome</keyword>
<name>A0ABW4XQS8_9GAMM</name>
<feature type="domain" description="DUF1508" evidence="2">
    <location>
        <begin position="661"/>
        <end position="698"/>
    </location>
</feature>
<reference evidence="4" key="1">
    <citation type="journal article" date="2019" name="Int. J. Syst. Evol. Microbiol.">
        <title>The Global Catalogue of Microorganisms (GCM) 10K type strain sequencing project: providing services to taxonomists for standard genome sequencing and annotation.</title>
        <authorList>
            <consortium name="The Broad Institute Genomics Platform"/>
            <consortium name="The Broad Institute Genome Sequencing Center for Infectious Disease"/>
            <person name="Wu L."/>
            <person name="Ma J."/>
        </authorList>
    </citation>
    <scope>NUCLEOTIDE SEQUENCE [LARGE SCALE GENOMIC DNA]</scope>
    <source>
        <strain evidence="4">CGMCC 1.10992</strain>
    </source>
</reference>
<accession>A0ABW4XQS8</accession>
<comment type="caution">
    <text evidence="3">The sequence shown here is derived from an EMBL/GenBank/DDBJ whole genome shotgun (WGS) entry which is preliminary data.</text>
</comment>
<evidence type="ECO:0000256" key="1">
    <source>
        <dbReference type="ARBA" id="ARBA00007576"/>
    </source>
</evidence>
<dbReference type="EMBL" id="JBHUHT010000013">
    <property type="protein sequence ID" value="MFD2096851.1"/>
    <property type="molecule type" value="Genomic_DNA"/>
</dbReference>
<protein>
    <submittedName>
        <fullName evidence="3">DUF1508 domain-containing protein</fullName>
    </submittedName>
</protein>
<gene>
    <name evidence="3" type="ORF">ACFSJ3_12710</name>
</gene>
<evidence type="ECO:0000259" key="2">
    <source>
        <dbReference type="Pfam" id="PF07411"/>
    </source>
</evidence>
<comment type="similarity">
    <text evidence="1">Belongs to the UPF0339 family. Duplicated subfamily.</text>
</comment>
<evidence type="ECO:0000313" key="4">
    <source>
        <dbReference type="Proteomes" id="UP001597380"/>
    </source>
</evidence>
<dbReference type="Pfam" id="PF07411">
    <property type="entry name" value="DUF1508"/>
    <property type="match status" value="1"/>
</dbReference>
<dbReference type="InterPro" id="IPR036913">
    <property type="entry name" value="YegP-like_sf"/>
</dbReference>
<dbReference type="InterPro" id="IPR010879">
    <property type="entry name" value="DUF1508"/>
</dbReference>
<dbReference type="RefSeq" id="WP_345339555.1">
    <property type="nucleotide sequence ID" value="NZ_BAABLI010000009.1"/>
</dbReference>
<proteinExistence type="inferred from homology"/>
<sequence>MTDTSALGAFNAIIPKADLNGSQDPIYLYNQGISQIISLSSELWSDYNRHDPGITMLEVLSYLLTELSYRLDWPVQDILVDGIADSDSASRESLMAAHFPPADEVLPAAALTERDYRKLLVDLPNIQNAWLAPLPVQLYLDCKTGEVTRKARNGKNIKKLSVAGGYQVSLELADGLNAQAKAETVAAAETLLHQQRNLCEWFTKPRLISKQAFILCGEIEIAPKADAKQVFADVMQAVHQHLQAPITSQPPELSLNSVDWADALFNGPLLDHGYISDQAIGQAELKKEIRLSDLINLIMDIDDVVAVRELIINPDGQTQPLKNVWVVPVMPGRKAVLKPQSGHLAFFKHQMPAFYDKAQAIALLKAQLKQSQAQQEQAVSYQLQATPGQNRQISAYQTIQTDMPAVYGLSEAGLPGDASEQRKAQVLQLRGYLAFFDQLAANYLAQTSHLRDLLSLDDQQQTSYFGQLPETIRDWQKLYGDKATAAPMLQSLLNNSDSDLDRRNRFLDFLAARFGEDLTGLTDVMLNAFGHSPVATLRYKSEFHQAVPNVSRNRGLGHDVSLKNAYWNTENVSGLEQRLCRLLGITNHQRRNLGDVAFDIYAEIDETPDDEFRFRIRNRDNDTILLSSSTRYETKRAAKREMRQAILMGMMPSHYRLAQSRDGRHYFNLVDDSEEIIARRIEYFDSEAAALEAIDEVVTYLSINYSDEGMYLIEHSLLLPATDDEPHMPICLDDGCDDCIDPYSYQLHVVLPAYGARFASMDFRRYCESVIRSEVPAHIMPRVCWIDKDQMAMLEKAYKDWLGVLHGASRSNPEQKKQRFIDVLGQLNNVYPVEQLHDCESEQTGFVLGRTALGTFKESL</sequence>
<dbReference type="Gene3D" id="2.30.29.80">
    <property type="match status" value="1"/>
</dbReference>
<dbReference type="SUPFAM" id="SSF160113">
    <property type="entry name" value="YegP-like"/>
    <property type="match status" value="1"/>
</dbReference>
<dbReference type="Proteomes" id="UP001597380">
    <property type="component" value="Unassembled WGS sequence"/>
</dbReference>